<dbReference type="Proteomes" id="UP000001868">
    <property type="component" value="Chromosome"/>
</dbReference>
<proteinExistence type="predicted"/>
<protein>
    <submittedName>
        <fullName evidence="1">Uncharacterized protein</fullName>
    </submittedName>
</protein>
<keyword evidence="2" id="KW-1185">Reference proteome</keyword>
<name>B4RCY9_PHEZH</name>
<dbReference type="KEGG" id="pzu:PHZ_c3512"/>
<evidence type="ECO:0000313" key="2">
    <source>
        <dbReference type="Proteomes" id="UP000001868"/>
    </source>
</evidence>
<evidence type="ECO:0000313" key="1">
    <source>
        <dbReference type="EMBL" id="ACG79921.1"/>
    </source>
</evidence>
<organism evidence="1 2">
    <name type="scientific">Phenylobacterium zucineum (strain HLK1)</name>
    <dbReference type="NCBI Taxonomy" id="450851"/>
    <lineage>
        <taxon>Bacteria</taxon>
        <taxon>Pseudomonadati</taxon>
        <taxon>Pseudomonadota</taxon>
        <taxon>Alphaproteobacteria</taxon>
        <taxon>Caulobacterales</taxon>
        <taxon>Caulobacteraceae</taxon>
        <taxon>Phenylobacterium</taxon>
    </lineage>
</organism>
<accession>B4RCY9</accession>
<dbReference type="RefSeq" id="WP_012524059.1">
    <property type="nucleotide sequence ID" value="NC_011144.1"/>
</dbReference>
<gene>
    <name evidence="1" type="ordered locus">PHZ_c3512</name>
</gene>
<dbReference type="AlphaFoldDB" id="B4RCY9"/>
<reference evidence="1 2" key="1">
    <citation type="journal article" date="2008" name="BMC Genomics">
        <title>Complete genome of Phenylobacterium zucineum - a novel facultative intracellular bacterium isolated from human erythroleukemia cell line K562.</title>
        <authorList>
            <person name="Luo Y."/>
            <person name="Xu X."/>
            <person name="Ding Z."/>
            <person name="Liu Z."/>
            <person name="Zhang B."/>
            <person name="Yan Z."/>
            <person name="Sun J."/>
            <person name="Hu S."/>
            <person name="Hu X."/>
        </authorList>
    </citation>
    <scope>NUCLEOTIDE SEQUENCE [LARGE SCALE GENOMIC DNA]</scope>
    <source>
        <strain evidence="1 2">HLK1</strain>
    </source>
</reference>
<dbReference type="STRING" id="450851.PHZ_c3512"/>
<sequence>MDRRAFLAAAAALPFAGPVRAAQPPRTRWDIGSSTGFDALAFLGPLSGKPLYAERYRAELDAFAPRSTPVLTAALGRLQARADAEGKLLWPTLANVLSYGPAESIDELLASLSDLEGRILPAYRASSHWDEASWRFVAGGRADVAAVLGELRAADFPSFRAEFVGDRLSIQRPRLAAGLAGYDVIAEQERLIGRRLDPVIGVVLLWFSKPHGVSVGGQRSLSHFDYPLDTVVRVAAHEMLHPPFPMDGPAATAALKVLAADPLMVRVLKEHDPGFGYNSMDGLLNEDTVQALDQIVSERLGVARDPAERWRTADDGMHVLAAALYGMLKAEGYDRTGGDIEAWMEAAARGGKLAPERIARFAGQVTATPPDRLWPRRA</sequence>
<dbReference type="eggNOG" id="ENOG5032FVP">
    <property type="taxonomic scope" value="Bacteria"/>
</dbReference>
<dbReference type="HOGENOM" id="CLU_723169_0_0_5"/>
<dbReference type="EMBL" id="CP000747">
    <property type="protein sequence ID" value="ACG79921.1"/>
    <property type="molecule type" value="Genomic_DNA"/>
</dbReference>
<dbReference type="OrthoDB" id="3078210at2"/>